<sequence>MTTTYSPISRKHHVPARTRWHFVLRHTLYWPDHSAAFTDIYKHKGNPEGFEEFLKEVPESVLNQMRESDFQRQLDSPEGW</sequence>
<dbReference type="EMBL" id="CP017553">
    <property type="protein sequence ID" value="AOW00210.1"/>
    <property type="molecule type" value="Genomic_DNA"/>
</dbReference>
<reference evidence="1 2" key="1">
    <citation type="journal article" date="2016" name="PLoS ONE">
        <title>Sequence Assembly of Yarrowia lipolytica Strain W29/CLIB89 Shows Transposable Element Diversity.</title>
        <authorList>
            <person name="Magnan C."/>
            <person name="Yu J."/>
            <person name="Chang I."/>
            <person name="Jahn E."/>
            <person name="Kanomata Y."/>
            <person name="Wu J."/>
            <person name="Zeller M."/>
            <person name="Oakes M."/>
            <person name="Baldi P."/>
            <person name="Sandmeyer S."/>
        </authorList>
    </citation>
    <scope>NUCLEOTIDE SEQUENCE [LARGE SCALE GENOMIC DNA]</scope>
    <source>
        <strain evidence="2">CLIB89(W29)</strain>
    </source>
</reference>
<organism evidence="1 2">
    <name type="scientific">Yarrowia lipolytica</name>
    <name type="common">Candida lipolytica</name>
    <dbReference type="NCBI Taxonomy" id="4952"/>
    <lineage>
        <taxon>Eukaryota</taxon>
        <taxon>Fungi</taxon>
        <taxon>Dikarya</taxon>
        <taxon>Ascomycota</taxon>
        <taxon>Saccharomycotina</taxon>
        <taxon>Dipodascomycetes</taxon>
        <taxon>Dipodascales</taxon>
        <taxon>Dipodascales incertae sedis</taxon>
        <taxon>Yarrowia</taxon>
    </lineage>
</organism>
<dbReference type="Proteomes" id="UP000182444">
    <property type="component" value="Chromosome 1A"/>
</dbReference>
<dbReference type="AlphaFoldDB" id="A0A1D8N3M5"/>
<accession>A0A1D8N3M5</accession>
<name>A0A1D8N3M5_YARLL</name>
<evidence type="ECO:0000313" key="2">
    <source>
        <dbReference type="Proteomes" id="UP000182444"/>
    </source>
</evidence>
<protein>
    <submittedName>
        <fullName evidence="1">Uncharacterized protein</fullName>
    </submittedName>
</protein>
<proteinExistence type="predicted"/>
<dbReference type="VEuPathDB" id="FungiDB:YALI1_A03599g"/>
<evidence type="ECO:0000313" key="1">
    <source>
        <dbReference type="EMBL" id="AOW00210.1"/>
    </source>
</evidence>
<dbReference type="RefSeq" id="XP_068137724.1">
    <property type="nucleotide sequence ID" value="XM_068281623.1"/>
</dbReference>
<gene>
    <name evidence="1" type="ORF">YALI1_A03599g</name>
</gene>
<dbReference type="GeneID" id="94582283"/>